<sequence length="194" mass="22555">MSSSASITSSRLLHVRRDIRLYRVPNRGHSARIKLALYLGSSFFLESPSDTASQRITVEKDKGVLEKYKGYDAGNWGRFSRWEPFCGKYKTLTRFVDVVEVNARPFSNIANDFHRQRFQRGSTVRLSALEACTGEILLTFYHFIVGFQRGVVLYDWAILRPVRVRFCVRSYDREEESSTIRLKYAVLQSKQLRL</sequence>
<reference evidence="1" key="1">
    <citation type="journal article" date="2020" name="Stud. Mycol.">
        <title>101 Dothideomycetes genomes: a test case for predicting lifestyles and emergence of pathogens.</title>
        <authorList>
            <person name="Haridas S."/>
            <person name="Albert R."/>
            <person name="Binder M."/>
            <person name="Bloem J."/>
            <person name="Labutti K."/>
            <person name="Salamov A."/>
            <person name="Andreopoulos B."/>
            <person name="Baker S."/>
            <person name="Barry K."/>
            <person name="Bills G."/>
            <person name="Bluhm B."/>
            <person name="Cannon C."/>
            <person name="Castanera R."/>
            <person name="Culley D."/>
            <person name="Daum C."/>
            <person name="Ezra D."/>
            <person name="Gonzalez J."/>
            <person name="Henrissat B."/>
            <person name="Kuo A."/>
            <person name="Liang C."/>
            <person name="Lipzen A."/>
            <person name="Lutzoni F."/>
            <person name="Magnuson J."/>
            <person name="Mondo S."/>
            <person name="Nolan M."/>
            <person name="Ohm R."/>
            <person name="Pangilinan J."/>
            <person name="Park H.-J."/>
            <person name="Ramirez L."/>
            <person name="Alfaro M."/>
            <person name="Sun H."/>
            <person name="Tritt A."/>
            <person name="Yoshinaga Y."/>
            <person name="Zwiers L.-H."/>
            <person name="Turgeon B."/>
            <person name="Goodwin S."/>
            <person name="Spatafora J."/>
            <person name="Crous P."/>
            <person name="Grigoriev I."/>
        </authorList>
    </citation>
    <scope>NUCLEOTIDE SEQUENCE</scope>
    <source>
        <strain evidence="1">ATCC 200398</strain>
    </source>
</reference>
<name>A0ACB6QM47_9PLEO</name>
<protein>
    <submittedName>
        <fullName evidence="1">Uncharacterized protein</fullName>
    </submittedName>
</protein>
<proteinExistence type="predicted"/>
<comment type="caution">
    <text evidence="1">The sequence shown here is derived from an EMBL/GenBank/DDBJ whole genome shotgun (WGS) entry which is preliminary data.</text>
</comment>
<dbReference type="EMBL" id="MU003518">
    <property type="protein sequence ID" value="KAF2467942.1"/>
    <property type="molecule type" value="Genomic_DNA"/>
</dbReference>
<gene>
    <name evidence="1" type="ORF">BDR25DRAFT_358192</name>
</gene>
<dbReference type="Proteomes" id="UP000799755">
    <property type="component" value="Unassembled WGS sequence"/>
</dbReference>
<organism evidence="1 2">
    <name type="scientific">Lindgomyces ingoldianus</name>
    <dbReference type="NCBI Taxonomy" id="673940"/>
    <lineage>
        <taxon>Eukaryota</taxon>
        <taxon>Fungi</taxon>
        <taxon>Dikarya</taxon>
        <taxon>Ascomycota</taxon>
        <taxon>Pezizomycotina</taxon>
        <taxon>Dothideomycetes</taxon>
        <taxon>Pleosporomycetidae</taxon>
        <taxon>Pleosporales</taxon>
        <taxon>Lindgomycetaceae</taxon>
        <taxon>Lindgomyces</taxon>
    </lineage>
</organism>
<keyword evidence="2" id="KW-1185">Reference proteome</keyword>
<evidence type="ECO:0000313" key="1">
    <source>
        <dbReference type="EMBL" id="KAF2467942.1"/>
    </source>
</evidence>
<accession>A0ACB6QM47</accession>
<evidence type="ECO:0000313" key="2">
    <source>
        <dbReference type="Proteomes" id="UP000799755"/>
    </source>
</evidence>